<sequence length="93" mass="10350">MAEGAPGNGGVILARLEVDYLRQLYYRVGERLCVRSTVTRLGTKSLTVRQELVQDGEVAIRADAVMVLFDFVTDTSRAMTDAERAHWSRFAAT</sequence>
<dbReference type="EMBL" id="OBDO01000001">
    <property type="protein sequence ID" value="SNX94893.1"/>
    <property type="molecule type" value="Genomic_DNA"/>
</dbReference>
<keyword evidence="2" id="KW-0378">Hydrolase</keyword>
<dbReference type="InterPro" id="IPR006683">
    <property type="entry name" value="Thioestr_dom"/>
</dbReference>
<keyword evidence="3" id="KW-1185">Reference proteome</keyword>
<protein>
    <submittedName>
        <fullName evidence="2">Acyl-CoA thioester hydrolase</fullName>
    </submittedName>
</protein>
<dbReference type="Proteomes" id="UP000219514">
    <property type="component" value="Unassembled WGS sequence"/>
</dbReference>
<accession>A0A285E7R4</accession>
<dbReference type="Pfam" id="PF03061">
    <property type="entry name" value="4HBT"/>
    <property type="match status" value="1"/>
</dbReference>
<reference evidence="2 3" key="1">
    <citation type="submission" date="2017-09" db="EMBL/GenBank/DDBJ databases">
        <authorList>
            <person name="Ehlers B."/>
            <person name="Leendertz F.H."/>
        </authorList>
    </citation>
    <scope>NUCLEOTIDE SEQUENCE [LARGE SCALE GENOMIC DNA]</scope>
    <source>
        <strain evidence="2 3">DSM 46844</strain>
    </source>
</reference>
<evidence type="ECO:0000313" key="2">
    <source>
        <dbReference type="EMBL" id="SNX94893.1"/>
    </source>
</evidence>
<dbReference type="AlphaFoldDB" id="A0A285E7R4"/>
<dbReference type="GO" id="GO:0016787">
    <property type="term" value="F:hydrolase activity"/>
    <property type="evidence" value="ECO:0007669"/>
    <property type="project" value="UniProtKB-KW"/>
</dbReference>
<organism evidence="2 3">
    <name type="scientific">Geodermatophilus sabuli</name>
    <dbReference type="NCBI Taxonomy" id="1564158"/>
    <lineage>
        <taxon>Bacteria</taxon>
        <taxon>Bacillati</taxon>
        <taxon>Actinomycetota</taxon>
        <taxon>Actinomycetes</taxon>
        <taxon>Geodermatophilales</taxon>
        <taxon>Geodermatophilaceae</taxon>
        <taxon>Geodermatophilus</taxon>
    </lineage>
</organism>
<evidence type="ECO:0000259" key="1">
    <source>
        <dbReference type="Pfam" id="PF03061"/>
    </source>
</evidence>
<dbReference type="Gene3D" id="3.10.129.10">
    <property type="entry name" value="Hotdog Thioesterase"/>
    <property type="match status" value="1"/>
</dbReference>
<dbReference type="CDD" id="cd00586">
    <property type="entry name" value="4HBT"/>
    <property type="match status" value="1"/>
</dbReference>
<dbReference type="SUPFAM" id="SSF54637">
    <property type="entry name" value="Thioesterase/thiol ester dehydrase-isomerase"/>
    <property type="match status" value="1"/>
</dbReference>
<feature type="domain" description="Thioesterase" evidence="1">
    <location>
        <begin position="9"/>
        <end position="57"/>
    </location>
</feature>
<name>A0A285E7R4_9ACTN</name>
<dbReference type="InterPro" id="IPR029069">
    <property type="entry name" value="HotDog_dom_sf"/>
</dbReference>
<evidence type="ECO:0000313" key="3">
    <source>
        <dbReference type="Proteomes" id="UP000219514"/>
    </source>
</evidence>
<gene>
    <name evidence="2" type="ORF">SAMN06893097_101694</name>
</gene>
<proteinExistence type="predicted"/>